<keyword evidence="6" id="KW-1185">Reference proteome</keyword>
<dbReference type="Pfam" id="PF00024">
    <property type="entry name" value="PAN_1"/>
    <property type="match status" value="2"/>
</dbReference>
<evidence type="ECO:0008006" key="7">
    <source>
        <dbReference type="Google" id="ProtNLM"/>
    </source>
</evidence>
<protein>
    <recommendedName>
        <fullName evidence="7">ZP domain-containing protein</fullName>
    </recommendedName>
</protein>
<dbReference type="CDD" id="cd01099">
    <property type="entry name" value="PAN_AP_HGF"/>
    <property type="match status" value="2"/>
</dbReference>
<keyword evidence="2" id="KW-0472">Membrane</keyword>
<keyword evidence="2" id="KW-0812">Transmembrane</keyword>
<feature type="transmembrane region" description="Helical" evidence="2">
    <location>
        <begin position="31"/>
        <end position="53"/>
    </location>
</feature>
<dbReference type="PANTHER" id="PTHR47327:SF8">
    <property type="entry name" value="FI17836P1"/>
    <property type="match status" value="1"/>
</dbReference>
<dbReference type="Pfam" id="PF25057">
    <property type="entry name" value="CUT_N"/>
    <property type="match status" value="1"/>
</dbReference>
<evidence type="ECO:0000259" key="3">
    <source>
        <dbReference type="PROSITE" id="PS50948"/>
    </source>
</evidence>
<accession>T1ILR6</accession>
<dbReference type="InterPro" id="IPR052774">
    <property type="entry name" value="Celegans_DevNeuronal_Protein"/>
</dbReference>
<dbReference type="SUPFAM" id="SSF57414">
    <property type="entry name" value="Hairpin loop containing domain-like"/>
    <property type="match status" value="2"/>
</dbReference>
<dbReference type="SMART" id="SM00241">
    <property type="entry name" value="ZP"/>
    <property type="match status" value="1"/>
</dbReference>
<feature type="domain" description="ZP" evidence="4">
    <location>
        <begin position="322"/>
        <end position="559"/>
    </location>
</feature>
<feature type="domain" description="Apple" evidence="3">
    <location>
        <begin position="146"/>
        <end position="226"/>
    </location>
</feature>
<sequence length="711" mass="79708">MTRYDVTNIIWSINFYRYIRRQVAMERTTCFFAYLLPWMLLLTFFPTLSTAIYCNGVETFEKVSGMTMRGATSSPLYVSQGSSVTAECNVRCRASLGCSAYVTNYDMNACFRVDGSSSFEHGRQQLMMATERLHYFEKICLQGPVCDRAWSFERVLNHQLMGYDNKLMQNVPSRQTCEEMCLMEKDFQCMSAEFDGRNCRMSKESRRTQPGAFQAAMGVEYMENQCAQPPAEVSGECDFEQMANTDVGHADLQRAAASQQQCQDMCEGSRLFSCRSFSWNSDTNMCRLSADDMHSVTPAKMRQPKQGTSLFQRSACLNMSLACTSDMMTVTLRTPEPFMGRIYARDEPMLCEAFGNGRMETQISMMLHQSRCGVMEESPGMFANIVVIQQHPILQRKGDRSVKLMCFFEADNRTVTSGMNVVTDNSGAVDLVNSTAPPPTVRLRIVDINGTDVMGATLGDQLFLRIEIDEDSAYDIFPRDLVTRSGTTDESIVLLDSAGCPTDPNIFAGLQRIPNTRNYEGNFEAFKFSTDAVVRFTVNIQFCLRECPPPECNGNSTALPMPPPKENRMSDPMPAPMGDHGPGGNDISNGRPKRDITESFFEPLVLSELNLQRQLLVNNIDLEEDPMTIEEETTNQNTVLPQDQVCLSSTLLLISGISLAILQVCIVATCTACLCLHRSRDKEVNSLTSGSIPHPIMFDVKHRGHNNNYRV</sequence>
<feature type="domain" description="Apple" evidence="3">
    <location>
        <begin position="54"/>
        <end position="140"/>
    </location>
</feature>
<evidence type="ECO:0000259" key="4">
    <source>
        <dbReference type="PROSITE" id="PS51034"/>
    </source>
</evidence>
<dbReference type="Proteomes" id="UP000014500">
    <property type="component" value="Unassembled WGS sequence"/>
</dbReference>
<feature type="region of interest" description="Disordered" evidence="1">
    <location>
        <begin position="554"/>
        <end position="575"/>
    </location>
</feature>
<dbReference type="InterPro" id="IPR056953">
    <property type="entry name" value="CUT_N"/>
</dbReference>
<name>T1ILR6_STRMM</name>
<dbReference type="PROSITE" id="PS50948">
    <property type="entry name" value="PAN"/>
    <property type="match status" value="3"/>
</dbReference>
<dbReference type="PROSITE" id="PS51034">
    <property type="entry name" value="ZP_2"/>
    <property type="match status" value="1"/>
</dbReference>
<keyword evidence="2" id="KW-1133">Transmembrane helix</keyword>
<dbReference type="EMBL" id="JH430884">
    <property type="status" value="NOT_ANNOTATED_CDS"/>
    <property type="molecule type" value="Genomic_DNA"/>
</dbReference>
<dbReference type="AlphaFoldDB" id="T1ILR6"/>
<evidence type="ECO:0000313" key="5">
    <source>
        <dbReference type="EnsemblMetazoa" id="SMAR001904-PA"/>
    </source>
</evidence>
<dbReference type="OMA" id="FYEFNCE"/>
<dbReference type="EnsemblMetazoa" id="SMAR001904-RA">
    <property type="protein sequence ID" value="SMAR001904-PA"/>
    <property type="gene ID" value="SMAR001904"/>
</dbReference>
<organism evidence="5 6">
    <name type="scientific">Strigamia maritima</name>
    <name type="common">European centipede</name>
    <name type="synonym">Geophilus maritimus</name>
    <dbReference type="NCBI Taxonomy" id="126957"/>
    <lineage>
        <taxon>Eukaryota</taxon>
        <taxon>Metazoa</taxon>
        <taxon>Ecdysozoa</taxon>
        <taxon>Arthropoda</taxon>
        <taxon>Myriapoda</taxon>
        <taxon>Chilopoda</taxon>
        <taxon>Pleurostigmophora</taxon>
        <taxon>Geophilomorpha</taxon>
        <taxon>Linotaeniidae</taxon>
        <taxon>Strigamia</taxon>
    </lineage>
</organism>
<dbReference type="GO" id="GO:0009653">
    <property type="term" value="P:anatomical structure morphogenesis"/>
    <property type="evidence" value="ECO:0007669"/>
    <property type="project" value="TreeGrafter"/>
</dbReference>
<evidence type="ECO:0000256" key="1">
    <source>
        <dbReference type="SAM" id="MobiDB-lite"/>
    </source>
</evidence>
<reference evidence="6" key="1">
    <citation type="submission" date="2011-05" db="EMBL/GenBank/DDBJ databases">
        <authorList>
            <person name="Richards S.R."/>
            <person name="Qu J."/>
            <person name="Jiang H."/>
            <person name="Jhangiani S.N."/>
            <person name="Agravi P."/>
            <person name="Goodspeed R."/>
            <person name="Gross S."/>
            <person name="Mandapat C."/>
            <person name="Jackson L."/>
            <person name="Mathew T."/>
            <person name="Pu L."/>
            <person name="Thornton R."/>
            <person name="Saada N."/>
            <person name="Wilczek-Boney K.B."/>
            <person name="Lee S."/>
            <person name="Kovar C."/>
            <person name="Wu Y."/>
            <person name="Scherer S.E."/>
            <person name="Worley K.C."/>
            <person name="Muzny D.M."/>
            <person name="Gibbs R."/>
        </authorList>
    </citation>
    <scope>NUCLEOTIDE SEQUENCE</scope>
    <source>
        <strain evidence="6">Brora</strain>
    </source>
</reference>
<dbReference type="InterPro" id="IPR001507">
    <property type="entry name" value="ZP_dom"/>
</dbReference>
<dbReference type="PhylomeDB" id="T1ILR6"/>
<dbReference type="Gene3D" id="3.50.4.10">
    <property type="entry name" value="Hepatocyte Growth Factor"/>
    <property type="match status" value="2"/>
</dbReference>
<evidence type="ECO:0000313" key="6">
    <source>
        <dbReference type="Proteomes" id="UP000014500"/>
    </source>
</evidence>
<dbReference type="InterPro" id="IPR003609">
    <property type="entry name" value="Pan_app"/>
</dbReference>
<dbReference type="SMART" id="SM00473">
    <property type="entry name" value="PAN_AP"/>
    <property type="match status" value="2"/>
</dbReference>
<dbReference type="PANTHER" id="PTHR47327">
    <property type="entry name" value="FI18240P1-RELATED"/>
    <property type="match status" value="1"/>
</dbReference>
<feature type="domain" description="Apple" evidence="3">
    <location>
        <begin position="237"/>
        <end position="316"/>
    </location>
</feature>
<proteinExistence type="predicted"/>
<evidence type="ECO:0000256" key="2">
    <source>
        <dbReference type="SAM" id="Phobius"/>
    </source>
</evidence>
<dbReference type="eggNOG" id="ENOG502QWF2">
    <property type="taxonomic scope" value="Eukaryota"/>
</dbReference>
<dbReference type="HOGENOM" id="CLU_023705_0_0_1"/>
<reference evidence="5" key="2">
    <citation type="submission" date="2015-02" db="UniProtKB">
        <authorList>
            <consortium name="EnsemblMetazoa"/>
        </authorList>
    </citation>
    <scope>IDENTIFICATION</scope>
</reference>
<dbReference type="STRING" id="126957.T1ILR6"/>